<comment type="subcellular location">
    <subcellularLocation>
        <location evidence="1">Cell membrane</location>
        <topology evidence="1">Peripheral membrane protein</topology>
    </subcellularLocation>
</comment>
<dbReference type="InterPro" id="IPR043149">
    <property type="entry name" value="TagF_N"/>
</dbReference>
<dbReference type="Gene3D" id="3.40.50.12580">
    <property type="match status" value="1"/>
</dbReference>
<dbReference type="InterPro" id="IPR051612">
    <property type="entry name" value="Teichoic_Acid_Biosynth"/>
</dbReference>
<dbReference type="SUPFAM" id="SSF53756">
    <property type="entry name" value="UDP-Glycosyltransferase/glycogen phosphorylase"/>
    <property type="match status" value="1"/>
</dbReference>
<evidence type="ECO:0000256" key="2">
    <source>
        <dbReference type="ARBA" id="ARBA00010488"/>
    </source>
</evidence>
<evidence type="ECO:0000313" key="8">
    <source>
        <dbReference type="Proteomes" id="UP000194903"/>
    </source>
</evidence>
<dbReference type="Pfam" id="PF04464">
    <property type="entry name" value="Glyphos_transf"/>
    <property type="match status" value="1"/>
</dbReference>
<protein>
    <recommendedName>
        <fullName evidence="9">Glycerophosphotransferase</fullName>
    </recommendedName>
</protein>
<dbReference type="GO" id="GO:0019350">
    <property type="term" value="P:teichoic acid biosynthetic process"/>
    <property type="evidence" value="ECO:0007669"/>
    <property type="project" value="UniProtKB-KW"/>
</dbReference>
<evidence type="ECO:0000256" key="3">
    <source>
        <dbReference type="ARBA" id="ARBA00022475"/>
    </source>
</evidence>
<evidence type="ECO:0008006" key="9">
    <source>
        <dbReference type="Google" id="ProtNLM"/>
    </source>
</evidence>
<sequence>MSIGKKLQKGLAWTLGSVLPVKKNKIVFTSYYGRGYSDNPKAVADELLKRDEDLDLVWLANDPEKAGTPSGVRVVRYDTMAAIRELCTARVWVDNCRKGARHKKAGQYYMQTWHGFALKRIERDVADTLSKEDATYAAYAQRDSRQIDAIISDSTFMTKIYQQSFWYDGPVEQYGSPRNDILVHPPKDAKEKVCRALHLPEGSNLVMYAPTFRADGSLDAYSLDYHAVCAACEKRFGGKWIALVRLHPHVMQRAKDLHFDNKTTFDATAFDDMQLLLSACDAVITDYSSLMFDFALTRRPCFQFATDIDAYKNDRNFYFPIDDTPFPLAKSNEEMMQHIAAFDEAEYQRDCAAFFEKMGFCVDGKASARCADWILERVKGNP</sequence>
<dbReference type="InterPro" id="IPR007554">
    <property type="entry name" value="Glycerophosphate_synth"/>
</dbReference>
<evidence type="ECO:0000313" key="7">
    <source>
        <dbReference type="EMBL" id="OUM20535.1"/>
    </source>
</evidence>
<evidence type="ECO:0000256" key="4">
    <source>
        <dbReference type="ARBA" id="ARBA00022679"/>
    </source>
</evidence>
<dbReference type="InterPro" id="IPR043148">
    <property type="entry name" value="TagF_C"/>
</dbReference>
<keyword evidence="3" id="KW-1003">Cell membrane</keyword>
<proteinExistence type="inferred from homology"/>
<keyword evidence="6" id="KW-0472">Membrane</keyword>
<dbReference type="RefSeq" id="WP_087019046.1">
    <property type="nucleotide sequence ID" value="NZ_CP178353.1"/>
</dbReference>
<dbReference type="Gene3D" id="3.40.50.11820">
    <property type="match status" value="1"/>
</dbReference>
<dbReference type="AlphaFoldDB" id="A0A252F426"/>
<dbReference type="GO" id="GO:0047355">
    <property type="term" value="F:CDP-glycerol glycerophosphotransferase activity"/>
    <property type="evidence" value="ECO:0007669"/>
    <property type="project" value="InterPro"/>
</dbReference>
<organism evidence="7 8">
    <name type="scientific">Butyricicoccus porcorum</name>
    <dbReference type="NCBI Taxonomy" id="1945634"/>
    <lineage>
        <taxon>Bacteria</taxon>
        <taxon>Bacillati</taxon>
        <taxon>Bacillota</taxon>
        <taxon>Clostridia</taxon>
        <taxon>Eubacteriales</taxon>
        <taxon>Butyricicoccaceae</taxon>
        <taxon>Butyricicoccus</taxon>
    </lineage>
</organism>
<dbReference type="GO" id="GO:0005886">
    <property type="term" value="C:plasma membrane"/>
    <property type="evidence" value="ECO:0007669"/>
    <property type="project" value="UniProtKB-SubCell"/>
</dbReference>
<dbReference type="OrthoDB" id="9807097at2"/>
<comment type="similarity">
    <text evidence="2">Belongs to the CDP-glycerol glycerophosphotransferase family.</text>
</comment>
<dbReference type="Proteomes" id="UP000194903">
    <property type="component" value="Unassembled WGS sequence"/>
</dbReference>
<dbReference type="EMBL" id="NHOC01000005">
    <property type="protein sequence ID" value="OUM20535.1"/>
    <property type="molecule type" value="Genomic_DNA"/>
</dbReference>
<keyword evidence="4" id="KW-0808">Transferase</keyword>
<dbReference type="PANTHER" id="PTHR37316">
    <property type="entry name" value="TEICHOIC ACID GLYCEROL-PHOSPHATE PRIMASE"/>
    <property type="match status" value="1"/>
</dbReference>
<gene>
    <name evidence="7" type="ORF">CBW42_06810</name>
</gene>
<keyword evidence="5" id="KW-0777">Teichoic acid biosynthesis</keyword>
<dbReference type="PANTHER" id="PTHR37316:SF3">
    <property type="entry name" value="TEICHOIC ACID GLYCEROL-PHOSPHATE TRANSFERASE"/>
    <property type="match status" value="1"/>
</dbReference>
<accession>A0A252F426</accession>
<evidence type="ECO:0000256" key="5">
    <source>
        <dbReference type="ARBA" id="ARBA00022944"/>
    </source>
</evidence>
<name>A0A252F426_9FIRM</name>
<evidence type="ECO:0000256" key="1">
    <source>
        <dbReference type="ARBA" id="ARBA00004202"/>
    </source>
</evidence>
<evidence type="ECO:0000256" key="6">
    <source>
        <dbReference type="ARBA" id="ARBA00023136"/>
    </source>
</evidence>
<keyword evidence="8" id="KW-1185">Reference proteome</keyword>
<reference evidence="7 8" key="1">
    <citation type="submission" date="2017-05" db="EMBL/GenBank/DDBJ databases">
        <title>Butyricicoccus porcorum sp. nov. a butyrate-producing bacterium from the swine intestinal tract.</title>
        <authorList>
            <person name="Trachsel J."/>
            <person name="Humphrey S."/>
            <person name="Allen H.K."/>
        </authorList>
    </citation>
    <scope>NUCLEOTIDE SEQUENCE [LARGE SCALE GENOMIC DNA]</scope>
    <source>
        <strain evidence="7">BB10</strain>
    </source>
</reference>
<comment type="caution">
    <text evidence="7">The sequence shown here is derived from an EMBL/GenBank/DDBJ whole genome shotgun (WGS) entry which is preliminary data.</text>
</comment>